<accession>A0ABR7V7U4</accession>
<evidence type="ECO:0000313" key="4">
    <source>
        <dbReference type="Proteomes" id="UP001166021"/>
    </source>
</evidence>
<dbReference type="PANTHER" id="PTHR45632">
    <property type="entry name" value="LD33804P"/>
    <property type="match status" value="1"/>
</dbReference>
<dbReference type="SMART" id="SM00612">
    <property type="entry name" value="Kelch"/>
    <property type="match status" value="3"/>
</dbReference>
<dbReference type="PANTHER" id="PTHR45632:SF3">
    <property type="entry name" value="KELCH-LIKE PROTEIN 32"/>
    <property type="match status" value="1"/>
</dbReference>
<organism evidence="3 4">
    <name type="scientific">Maribacter aquimaris</name>
    <dbReference type="NCBI Taxonomy" id="2737171"/>
    <lineage>
        <taxon>Bacteria</taxon>
        <taxon>Pseudomonadati</taxon>
        <taxon>Bacteroidota</taxon>
        <taxon>Flavobacteriia</taxon>
        <taxon>Flavobacteriales</taxon>
        <taxon>Flavobacteriaceae</taxon>
        <taxon>Maribacter</taxon>
    </lineage>
</organism>
<dbReference type="Pfam" id="PF01344">
    <property type="entry name" value="Kelch_1"/>
    <property type="match status" value="1"/>
</dbReference>
<name>A0ABR7V7U4_9FLAO</name>
<evidence type="ECO:0000313" key="3">
    <source>
        <dbReference type="EMBL" id="MBD0779989.1"/>
    </source>
</evidence>
<sequence>MCKIDFSLKFHLPFVLFLAPFFLCSQTTEKNGGQWIDKNESENYTARHECSFVQAGDAFILLGGRESAQTLELYDFKNNTWKKAANSAPKEFNHFQATFYKGFVWIIGAFKTNSFPQEIPEEAIWLYHPPTDQWIKGPEIPEDRRRGGAGLVVYNDVFYIVGGNTIGHDGGYVNWFDAYNPKDNSWTVLENASQKRDHFHAAVIDDVLYAAGGRQSGGEGGVFSPLVGVVDIYDFKTNKWSTLKNDLPTPRAAPGIIVYKKELYVMGGEGEKKGPAFNIVEAYNPKTENWTTKTPMHYPRHGTQAILSGEGIYIAAGSPTRGGGNQHHMEVYHKDQPSGEKLIASELIVPKKVKIKPGSTQTITVHNKNGTTGSFITSIALSGAAKRDYKIHSKSAYFLVDPDGQFDIVIEHLGGVSKEKASLDIKYNGNLKKTIALEPRE</sequence>
<comment type="caution">
    <text evidence="3">The sequence shown here is derived from an EMBL/GenBank/DDBJ whole genome shotgun (WGS) entry which is preliminary data.</text>
</comment>
<dbReference type="Proteomes" id="UP001166021">
    <property type="component" value="Unassembled WGS sequence"/>
</dbReference>
<gene>
    <name evidence="3" type="ORF">HPE56_19495</name>
</gene>
<keyword evidence="4" id="KW-1185">Reference proteome</keyword>
<dbReference type="EMBL" id="JABTCF010000017">
    <property type="protein sequence ID" value="MBD0779989.1"/>
    <property type="molecule type" value="Genomic_DNA"/>
</dbReference>
<keyword evidence="2" id="KW-0677">Repeat</keyword>
<keyword evidence="1" id="KW-0880">Kelch repeat</keyword>
<dbReference type="InterPro" id="IPR015915">
    <property type="entry name" value="Kelch-typ_b-propeller"/>
</dbReference>
<dbReference type="InterPro" id="IPR006652">
    <property type="entry name" value="Kelch_1"/>
</dbReference>
<protein>
    <recommendedName>
        <fullName evidence="5">Kelch motif-containing protein</fullName>
    </recommendedName>
</protein>
<dbReference type="Pfam" id="PF24681">
    <property type="entry name" value="Kelch_KLHDC2_KLHL20_DRC7"/>
    <property type="match status" value="1"/>
</dbReference>
<evidence type="ECO:0000256" key="2">
    <source>
        <dbReference type="ARBA" id="ARBA00022737"/>
    </source>
</evidence>
<proteinExistence type="predicted"/>
<dbReference type="Gene3D" id="2.120.10.80">
    <property type="entry name" value="Kelch-type beta propeller"/>
    <property type="match status" value="2"/>
</dbReference>
<reference evidence="3" key="1">
    <citation type="submission" date="2020-05" db="EMBL/GenBank/DDBJ databases">
        <title>The draft genome sequence of Maribacter sp. ANRC-HE7.</title>
        <authorList>
            <person name="Mu L."/>
        </authorList>
    </citation>
    <scope>NUCLEOTIDE SEQUENCE</scope>
    <source>
        <strain evidence="3">ANRC-HE7</strain>
    </source>
</reference>
<dbReference type="SUPFAM" id="SSF117281">
    <property type="entry name" value="Kelch motif"/>
    <property type="match status" value="1"/>
</dbReference>
<evidence type="ECO:0008006" key="5">
    <source>
        <dbReference type="Google" id="ProtNLM"/>
    </source>
</evidence>
<dbReference type="RefSeq" id="WP_188245419.1">
    <property type="nucleotide sequence ID" value="NZ_JABTCF010000017.1"/>
</dbReference>
<evidence type="ECO:0000256" key="1">
    <source>
        <dbReference type="ARBA" id="ARBA00022441"/>
    </source>
</evidence>